<keyword evidence="4" id="KW-1185">Reference proteome</keyword>
<dbReference type="AlphaFoldDB" id="A0AAW0FYE3"/>
<feature type="region of interest" description="Disordered" evidence="1">
    <location>
        <begin position="627"/>
        <end position="668"/>
    </location>
</feature>
<reference evidence="3 4" key="1">
    <citation type="submission" date="2022-09" db="EMBL/GenBank/DDBJ databases">
        <authorList>
            <person name="Palmer J.M."/>
        </authorList>
    </citation>
    <scope>NUCLEOTIDE SEQUENCE [LARGE SCALE GENOMIC DNA]</scope>
    <source>
        <strain evidence="3 4">DSM 7382</strain>
    </source>
</reference>
<dbReference type="InterPro" id="IPR040976">
    <property type="entry name" value="Pkinase_fungal"/>
</dbReference>
<feature type="compositionally biased region" description="Basic and acidic residues" evidence="1">
    <location>
        <begin position="627"/>
        <end position="637"/>
    </location>
</feature>
<feature type="region of interest" description="Disordered" evidence="1">
    <location>
        <begin position="262"/>
        <end position="334"/>
    </location>
</feature>
<accession>A0AAW0FYE3</accession>
<proteinExistence type="predicted"/>
<evidence type="ECO:0000313" key="3">
    <source>
        <dbReference type="EMBL" id="KAK7684449.1"/>
    </source>
</evidence>
<evidence type="ECO:0000313" key="4">
    <source>
        <dbReference type="Proteomes" id="UP001385951"/>
    </source>
</evidence>
<feature type="compositionally biased region" description="Polar residues" evidence="1">
    <location>
        <begin position="47"/>
        <end position="72"/>
    </location>
</feature>
<dbReference type="SUPFAM" id="SSF56112">
    <property type="entry name" value="Protein kinase-like (PK-like)"/>
    <property type="match status" value="1"/>
</dbReference>
<organism evidence="3 4">
    <name type="scientific">Cerrena zonata</name>
    <dbReference type="NCBI Taxonomy" id="2478898"/>
    <lineage>
        <taxon>Eukaryota</taxon>
        <taxon>Fungi</taxon>
        <taxon>Dikarya</taxon>
        <taxon>Basidiomycota</taxon>
        <taxon>Agaricomycotina</taxon>
        <taxon>Agaricomycetes</taxon>
        <taxon>Polyporales</taxon>
        <taxon>Cerrenaceae</taxon>
        <taxon>Cerrena</taxon>
    </lineage>
</organism>
<feature type="compositionally biased region" description="Basic residues" evidence="1">
    <location>
        <begin position="284"/>
        <end position="297"/>
    </location>
</feature>
<dbReference type="InterPro" id="IPR011009">
    <property type="entry name" value="Kinase-like_dom_sf"/>
</dbReference>
<dbReference type="PANTHER" id="PTHR38248">
    <property type="entry name" value="FUNK1 6"/>
    <property type="match status" value="1"/>
</dbReference>
<dbReference type="Pfam" id="PF17667">
    <property type="entry name" value="Pkinase_fungal"/>
    <property type="match status" value="2"/>
</dbReference>
<evidence type="ECO:0000256" key="1">
    <source>
        <dbReference type="SAM" id="MobiDB-lite"/>
    </source>
</evidence>
<feature type="compositionally biased region" description="Pro residues" evidence="1">
    <location>
        <begin position="271"/>
        <end position="283"/>
    </location>
</feature>
<protein>
    <recommendedName>
        <fullName evidence="2">Fungal-type protein kinase domain-containing protein</fullName>
    </recommendedName>
</protein>
<sequence>MVYFPRFWGGLPFPPSRLVHMSVEMNMGRDPIHDPPTEVYKKFYSEPQPTKSSSPDGRLPSDSSPTPLSASFNELSMRGADDALVKMALMQVLQDKTDVNYDIVKFIQHTLGFAPDDIPERTNGYSLDENNCRFYSSRTYHKLDTPHQQDFAGERACCHAFQDIVWDLVRQLQPTAKDTRSFPAKLMFLHDRVVQGDFASYKPDFGYGAPIRANKHRWEFLGACGEMKKTRTNRYRAVRNRPITMARIKQLKKRQKVLHRIIVKKEASVPPKSPKPPKPSPRPPSHRMTTRAGAKRKAAPEPVVHVTKKRKAPAVKTKQAEETSSSPPPDPRKRQLIDFSDAELQMAKYVNELLSHGIRSYAFGFLVQETRMSLWYVDRMGMATSQSFDIFHDPELFLLVIAALHSANRHQLGATLELPRAVSGKGTAIKKSLSFRLRVTPSSPLVVAYGAIGRGTTVVPVTAEGHARKLFGDEKLVAKMSWPSVHRKSEATIIRVIRKKIGEHKDAKKYLKNIVDLKCSLDMSGMEVKLPRAFMDLSEPYEPRLLRTLVMKEYLPLENIRSLGDFKTVYKHIFEAHHWVFVVVGILHRDPSLSNFLFYYDDDGNVVGILADWDVSSSKEDLAALRDGVDKAERPEDSLDVSTTVPRTDEETKSEDAAKIRDAGTEQRPRYRTGTGPFMALDLLATTKIVHRYRHDLESFFYILCYFCAQFRPSTPENPKAHFAYLHGWESGNTKQVHTTKYSFLENHDGAFDALFGNADKQYLPLVDQWIWPLHEAMFRHVAEFSNKLENNYGKLGPALKRNATHLVEEYMAKFRRTSEKADSLITYESFREVLSQ</sequence>
<dbReference type="Gene3D" id="1.10.510.10">
    <property type="entry name" value="Transferase(Phosphotransferase) domain 1"/>
    <property type="match status" value="1"/>
</dbReference>
<dbReference type="EMBL" id="JASBNA010000025">
    <property type="protein sequence ID" value="KAK7684449.1"/>
    <property type="molecule type" value="Genomic_DNA"/>
</dbReference>
<gene>
    <name evidence="3" type="ORF">QCA50_012396</name>
</gene>
<dbReference type="Proteomes" id="UP001385951">
    <property type="component" value="Unassembled WGS sequence"/>
</dbReference>
<feature type="compositionally biased region" description="Basic and acidic residues" evidence="1">
    <location>
        <begin position="647"/>
        <end position="668"/>
    </location>
</feature>
<dbReference type="PANTHER" id="PTHR38248:SF2">
    <property type="entry name" value="FUNK1 11"/>
    <property type="match status" value="1"/>
</dbReference>
<evidence type="ECO:0000259" key="2">
    <source>
        <dbReference type="Pfam" id="PF17667"/>
    </source>
</evidence>
<feature type="region of interest" description="Disordered" evidence="1">
    <location>
        <begin position="45"/>
        <end position="72"/>
    </location>
</feature>
<comment type="caution">
    <text evidence="3">The sequence shown here is derived from an EMBL/GenBank/DDBJ whole genome shotgun (WGS) entry which is preliminary data.</text>
</comment>
<feature type="domain" description="Fungal-type protein kinase" evidence="2">
    <location>
        <begin position="338"/>
        <end position="620"/>
    </location>
</feature>
<feature type="domain" description="Fungal-type protein kinase" evidence="2">
    <location>
        <begin position="661"/>
        <end position="708"/>
    </location>
</feature>
<name>A0AAW0FYE3_9APHY</name>